<dbReference type="OrthoDB" id="9134997at2"/>
<feature type="region of interest" description="Disordered" evidence="1">
    <location>
        <begin position="1"/>
        <end position="44"/>
    </location>
</feature>
<organism evidence="3 4">
    <name type="scientific">Methylobacterium radiodurans</name>
    <dbReference type="NCBI Taxonomy" id="2202828"/>
    <lineage>
        <taxon>Bacteria</taxon>
        <taxon>Pseudomonadati</taxon>
        <taxon>Pseudomonadota</taxon>
        <taxon>Alphaproteobacteria</taxon>
        <taxon>Hyphomicrobiales</taxon>
        <taxon>Methylobacteriaceae</taxon>
        <taxon>Methylobacterium</taxon>
    </lineage>
</organism>
<dbReference type="InterPro" id="IPR025711">
    <property type="entry name" value="PepSY"/>
</dbReference>
<protein>
    <recommendedName>
        <fullName evidence="2">PepSY domain-containing protein</fullName>
    </recommendedName>
</protein>
<dbReference type="EMBL" id="CP029551">
    <property type="protein sequence ID" value="AWN37193.1"/>
    <property type="molecule type" value="Genomic_DNA"/>
</dbReference>
<proteinExistence type="predicted"/>
<reference evidence="3 4" key="1">
    <citation type="submission" date="2018-05" db="EMBL/GenBank/DDBJ databases">
        <title>Complete Genome Sequence of Methylobacterium sp. 17Sr1-43.</title>
        <authorList>
            <person name="Srinivasan S."/>
        </authorList>
    </citation>
    <scope>NUCLEOTIDE SEQUENCE [LARGE SCALE GENOMIC DNA]</scope>
    <source>
        <strain evidence="3 4">17Sr1-43</strain>
    </source>
</reference>
<dbReference type="AlphaFoldDB" id="A0A2U8VTT9"/>
<dbReference type="Pfam" id="PF13670">
    <property type="entry name" value="PepSY_2"/>
    <property type="match status" value="1"/>
</dbReference>
<gene>
    <name evidence="3" type="ORF">DK427_16855</name>
</gene>
<evidence type="ECO:0000259" key="2">
    <source>
        <dbReference type="Pfam" id="PF13670"/>
    </source>
</evidence>
<dbReference type="Proteomes" id="UP000246058">
    <property type="component" value="Chromosome"/>
</dbReference>
<sequence length="102" mass="11187">MSCRSARNRSPRRPLFGTSDTETANETDDGLRAGAGFRRPGEDWIRADQVNQRLADAGYTSITELEAEDGHWEGEGIKNGVTIEFHVDPNTGAIANEKPDRG</sequence>
<dbReference type="KEGG" id="meti:DK427_16855"/>
<evidence type="ECO:0000256" key="1">
    <source>
        <dbReference type="SAM" id="MobiDB-lite"/>
    </source>
</evidence>
<feature type="compositionally biased region" description="Basic residues" evidence="1">
    <location>
        <begin position="1"/>
        <end position="12"/>
    </location>
</feature>
<accession>A0A2U8VTT9</accession>
<evidence type="ECO:0000313" key="4">
    <source>
        <dbReference type="Proteomes" id="UP000246058"/>
    </source>
</evidence>
<evidence type="ECO:0000313" key="3">
    <source>
        <dbReference type="EMBL" id="AWN37193.1"/>
    </source>
</evidence>
<keyword evidence="4" id="KW-1185">Reference proteome</keyword>
<name>A0A2U8VTT9_9HYPH</name>
<feature type="domain" description="PepSY" evidence="2">
    <location>
        <begin position="38"/>
        <end position="97"/>
    </location>
</feature>